<dbReference type="EMBL" id="CACRXK020015158">
    <property type="protein sequence ID" value="CAB4027967.1"/>
    <property type="molecule type" value="Genomic_DNA"/>
</dbReference>
<feature type="non-terminal residue" evidence="3">
    <location>
        <position position="432"/>
    </location>
</feature>
<dbReference type="GO" id="GO:0000055">
    <property type="term" value="P:ribosomal large subunit export from nucleus"/>
    <property type="evidence" value="ECO:0007669"/>
    <property type="project" value="UniProtKB-UniRule"/>
</dbReference>
<dbReference type="GO" id="GO:0005730">
    <property type="term" value="C:nucleolus"/>
    <property type="evidence" value="ECO:0007669"/>
    <property type="project" value="UniProtKB-SubCell"/>
</dbReference>
<dbReference type="SUPFAM" id="SSF48371">
    <property type="entry name" value="ARM repeat"/>
    <property type="match status" value="1"/>
</dbReference>
<keyword evidence="4" id="KW-1185">Reference proteome</keyword>
<accession>A0A7D9JEE5</accession>
<dbReference type="OrthoDB" id="2196187at2759"/>
<evidence type="ECO:0000313" key="3">
    <source>
        <dbReference type="EMBL" id="CAB4027967.1"/>
    </source>
</evidence>
<dbReference type="Proteomes" id="UP001152795">
    <property type="component" value="Unassembled WGS sequence"/>
</dbReference>
<dbReference type="InterPro" id="IPR012977">
    <property type="entry name" value="SDA1_N"/>
</dbReference>
<protein>
    <recommendedName>
        <fullName evidence="1">Protein SDA1</fullName>
    </recommendedName>
</protein>
<sequence>MVTNESQKCSNVLFLQQYRHYQSNLEIFKMNPSLSNEVFQDLVRFLSQVSHCYPNELEEFPQELKDMLQRHYTIMNPDLRMALCRSLILLRNKGLLSPTSLLELFFLLFRCKDKLLRKTLYTHIVTDIRNINAKHKNNKVNSTLQNFMYTMLKDSNSLAAKKSLDVMVELYKKNIWKDAKTVNVITSACLSDLSKISVTALKFLLDKDDDEDSDSESEDDGPTAKQLLLANRVRKKTKKGEVKLKKALTKVKKKKKKDMKSTTFSALYLINDPQGFSEKLFKKLESSTERFEVRVMMMDVIARLIGVHQLFLFNFYPFLQKYLRPHQREVTKMLTFYAQASHELVPPEVVEPGLKTIVNNFVTERNSNEVIAVGINAVREVCNRCPLVMSEELLRDLAAYKKSKNKSVFNASRSLIHQFRTLNPTLLHKKDR</sequence>
<keyword evidence="1" id="KW-0653">Protein transport</keyword>
<dbReference type="InterPro" id="IPR016024">
    <property type="entry name" value="ARM-type_fold"/>
</dbReference>
<comment type="subcellular location">
    <subcellularLocation>
        <location evidence="1">Nucleus</location>
        <location evidence="1">Nucleolus</location>
    </subcellularLocation>
</comment>
<evidence type="ECO:0000256" key="1">
    <source>
        <dbReference type="RuleBase" id="RU365057"/>
    </source>
</evidence>
<comment type="function">
    <text evidence="1">Required for 60S pre-ribosomal subunits export to the cytoplasm.</text>
</comment>
<gene>
    <name evidence="3" type="ORF">PACLA_8A072790</name>
</gene>
<keyword evidence="1" id="KW-0690">Ribosome biogenesis</keyword>
<proteinExistence type="inferred from homology"/>
<dbReference type="PANTHER" id="PTHR12730">
    <property type="entry name" value="HSDA/SDA1-RELATED"/>
    <property type="match status" value="1"/>
</dbReference>
<organism evidence="3 4">
    <name type="scientific">Paramuricea clavata</name>
    <name type="common">Red gorgonian</name>
    <name type="synonym">Violescent sea-whip</name>
    <dbReference type="NCBI Taxonomy" id="317549"/>
    <lineage>
        <taxon>Eukaryota</taxon>
        <taxon>Metazoa</taxon>
        <taxon>Cnidaria</taxon>
        <taxon>Anthozoa</taxon>
        <taxon>Octocorallia</taxon>
        <taxon>Malacalcyonacea</taxon>
        <taxon>Plexauridae</taxon>
        <taxon>Paramuricea</taxon>
    </lineage>
</organism>
<evidence type="ECO:0000313" key="4">
    <source>
        <dbReference type="Proteomes" id="UP001152795"/>
    </source>
</evidence>
<name>A0A7D9JEE5_PARCT</name>
<keyword evidence="1" id="KW-0539">Nucleus</keyword>
<comment type="caution">
    <text evidence="3">The sequence shown here is derived from an EMBL/GenBank/DDBJ whole genome shotgun (WGS) entry which is preliminary data.</text>
</comment>
<feature type="domain" description="SDA1 N-terminal" evidence="2">
    <location>
        <begin position="45"/>
        <end position="404"/>
    </location>
</feature>
<reference evidence="3" key="1">
    <citation type="submission" date="2020-04" db="EMBL/GenBank/DDBJ databases">
        <authorList>
            <person name="Alioto T."/>
            <person name="Alioto T."/>
            <person name="Gomez Garrido J."/>
        </authorList>
    </citation>
    <scope>NUCLEOTIDE SEQUENCE</scope>
    <source>
        <strain evidence="3">A484AB</strain>
    </source>
</reference>
<comment type="similarity">
    <text evidence="1">Belongs to the SDA1 family.</text>
</comment>
<dbReference type="GO" id="GO:0042273">
    <property type="term" value="P:ribosomal large subunit biogenesis"/>
    <property type="evidence" value="ECO:0007669"/>
    <property type="project" value="UniProtKB-UniRule"/>
</dbReference>
<dbReference type="GO" id="GO:0015031">
    <property type="term" value="P:protein transport"/>
    <property type="evidence" value="ECO:0007669"/>
    <property type="project" value="UniProtKB-KW"/>
</dbReference>
<keyword evidence="1" id="KW-0813">Transport</keyword>
<dbReference type="Pfam" id="PF08158">
    <property type="entry name" value="SDA1_HEAT"/>
    <property type="match status" value="1"/>
</dbReference>
<dbReference type="InterPro" id="IPR027312">
    <property type="entry name" value="Sda1"/>
</dbReference>
<dbReference type="PANTHER" id="PTHR12730:SF0">
    <property type="entry name" value="PROTEIN SDA1 HOMOLOG"/>
    <property type="match status" value="1"/>
</dbReference>
<evidence type="ECO:0000259" key="2">
    <source>
        <dbReference type="Pfam" id="PF08158"/>
    </source>
</evidence>
<dbReference type="AlphaFoldDB" id="A0A7D9JEE5"/>